<reference evidence="8" key="1">
    <citation type="journal article" date="2019" name="Int. J. Syst. Evol. Microbiol.">
        <title>The Global Catalogue of Microorganisms (GCM) 10K type strain sequencing project: providing services to taxonomists for standard genome sequencing and annotation.</title>
        <authorList>
            <consortium name="The Broad Institute Genomics Platform"/>
            <consortium name="The Broad Institute Genome Sequencing Center for Infectious Disease"/>
            <person name="Wu L."/>
            <person name="Ma J."/>
        </authorList>
    </citation>
    <scope>NUCLEOTIDE SEQUENCE [LARGE SCALE GENOMIC DNA]</scope>
    <source>
        <strain evidence="8">CGMCC 4.5798</strain>
    </source>
</reference>
<evidence type="ECO:0000256" key="2">
    <source>
        <dbReference type="ARBA" id="ARBA00022801"/>
    </source>
</evidence>
<evidence type="ECO:0000313" key="7">
    <source>
        <dbReference type="EMBL" id="MFC5550745.1"/>
    </source>
</evidence>
<dbReference type="Pfam" id="PF00717">
    <property type="entry name" value="Peptidase_S24"/>
    <property type="match status" value="1"/>
</dbReference>
<keyword evidence="3" id="KW-0805">Transcription regulation</keyword>
<keyword evidence="8" id="KW-1185">Reference proteome</keyword>
<evidence type="ECO:0000313" key="8">
    <source>
        <dbReference type="Proteomes" id="UP001596086"/>
    </source>
</evidence>
<keyword evidence="1" id="KW-0645">Protease</keyword>
<dbReference type="SUPFAM" id="SSF51306">
    <property type="entry name" value="LexA/Signal peptidase"/>
    <property type="match status" value="1"/>
</dbReference>
<comment type="caution">
    <text evidence="7">The sequence shown here is derived from an EMBL/GenBank/DDBJ whole genome shotgun (WGS) entry which is preliminary data.</text>
</comment>
<keyword evidence="4" id="KW-0238">DNA-binding</keyword>
<dbReference type="InterPro" id="IPR015927">
    <property type="entry name" value="Peptidase_S24_S26A/B/C"/>
</dbReference>
<dbReference type="PANTHER" id="PTHR40661">
    <property type="match status" value="1"/>
</dbReference>
<dbReference type="InterPro" id="IPR039418">
    <property type="entry name" value="LexA-like"/>
</dbReference>
<gene>
    <name evidence="7" type="ORF">ACFPO9_19685</name>
</gene>
<sequence length="277" mass="30442">MSMTAGYSDSLNNVNSESHISNFSAMLFNAQMQTNDEVRRQNLLIAIERAGSAAKLAEAAKTSPAYLSQIKNRTPDSKSGTPKTMGDDMARRIEAAIDEQPGWMDVPHDRGEAGGVSPKVLDLVPGAKRVHGADQDDPSMTQIRRVKIKVQAGITGFQVEPEHYDGETQGVPTKWMLKEGLSKDALVSTTVRGDSMEPALYDGDVIVVNTRDTQLVSGVVYVVNYEGEAVVKRILRDAGQWWLTSDNADQRKYHRQLCKGAECIVIGRVVRKESTHI</sequence>
<keyword evidence="2" id="KW-0378">Hydrolase</keyword>
<keyword evidence="5" id="KW-0804">Transcription</keyword>
<accession>A0ABW0S468</accession>
<dbReference type="Proteomes" id="UP001596086">
    <property type="component" value="Unassembled WGS sequence"/>
</dbReference>
<protein>
    <submittedName>
        <fullName evidence="7">S24 family peptidase</fullName>
    </submittedName>
</protein>
<dbReference type="PROSITE" id="PS00501">
    <property type="entry name" value="SPASE_I_1"/>
    <property type="match status" value="1"/>
</dbReference>
<evidence type="ECO:0000256" key="1">
    <source>
        <dbReference type="ARBA" id="ARBA00022670"/>
    </source>
</evidence>
<dbReference type="InterPro" id="IPR036286">
    <property type="entry name" value="LexA/Signal_pep-like_sf"/>
</dbReference>
<evidence type="ECO:0000256" key="4">
    <source>
        <dbReference type="ARBA" id="ARBA00023125"/>
    </source>
</evidence>
<evidence type="ECO:0000259" key="6">
    <source>
        <dbReference type="Pfam" id="PF00717"/>
    </source>
</evidence>
<feature type="domain" description="Peptidase S24/S26A/S26B/S26C" evidence="6">
    <location>
        <begin position="149"/>
        <end position="270"/>
    </location>
</feature>
<dbReference type="Gene3D" id="2.10.109.10">
    <property type="entry name" value="Umud Fragment, subunit A"/>
    <property type="match status" value="1"/>
</dbReference>
<organism evidence="7 8">
    <name type="scientific">Massilia aerilata</name>
    <dbReference type="NCBI Taxonomy" id="453817"/>
    <lineage>
        <taxon>Bacteria</taxon>
        <taxon>Pseudomonadati</taxon>
        <taxon>Pseudomonadota</taxon>
        <taxon>Betaproteobacteria</taxon>
        <taxon>Burkholderiales</taxon>
        <taxon>Oxalobacteraceae</taxon>
        <taxon>Telluria group</taxon>
        <taxon>Massilia</taxon>
    </lineage>
</organism>
<evidence type="ECO:0000256" key="3">
    <source>
        <dbReference type="ARBA" id="ARBA00023015"/>
    </source>
</evidence>
<dbReference type="EMBL" id="JBHSMZ010000016">
    <property type="protein sequence ID" value="MFC5550745.1"/>
    <property type="molecule type" value="Genomic_DNA"/>
</dbReference>
<dbReference type="RefSeq" id="WP_379773815.1">
    <property type="nucleotide sequence ID" value="NZ_JBHSMZ010000016.1"/>
</dbReference>
<dbReference type="CDD" id="cd06529">
    <property type="entry name" value="S24_LexA-like"/>
    <property type="match status" value="1"/>
</dbReference>
<name>A0ABW0S468_9BURK</name>
<proteinExistence type="predicted"/>
<dbReference type="InterPro" id="IPR019756">
    <property type="entry name" value="Pept_S26A_signal_pept_1_Ser-AS"/>
</dbReference>
<dbReference type="PANTHER" id="PTHR40661:SF1">
    <property type="entry name" value="HTH CRO_C1-TYPE DOMAIN-CONTAINING PROTEIN"/>
    <property type="match status" value="1"/>
</dbReference>
<evidence type="ECO:0000256" key="5">
    <source>
        <dbReference type="ARBA" id="ARBA00023163"/>
    </source>
</evidence>